<dbReference type="PANTHER" id="PTHR43649">
    <property type="entry name" value="ARABINOSE-BINDING PROTEIN-RELATED"/>
    <property type="match status" value="1"/>
</dbReference>
<gene>
    <name evidence="4" type="ORF">FHS22_003506</name>
</gene>
<dbReference type="AlphaFoldDB" id="A0A841D5J6"/>
<evidence type="ECO:0000313" key="4">
    <source>
        <dbReference type="EMBL" id="MBB5964223.1"/>
    </source>
</evidence>
<accession>A0A841D5J6</accession>
<evidence type="ECO:0000256" key="2">
    <source>
        <dbReference type="ARBA" id="ARBA00022448"/>
    </source>
</evidence>
<feature type="chain" id="PRO_5032373464" evidence="3">
    <location>
        <begin position="33"/>
        <end position="447"/>
    </location>
</feature>
<keyword evidence="3" id="KW-0732">Signal</keyword>
<organism evidence="4 5">
    <name type="scientific">Planomonospora venezuelensis</name>
    <dbReference type="NCBI Taxonomy" id="1999"/>
    <lineage>
        <taxon>Bacteria</taxon>
        <taxon>Bacillati</taxon>
        <taxon>Actinomycetota</taxon>
        <taxon>Actinomycetes</taxon>
        <taxon>Streptosporangiales</taxon>
        <taxon>Streptosporangiaceae</taxon>
        <taxon>Planomonospora</taxon>
    </lineage>
</organism>
<feature type="signal peptide" evidence="3">
    <location>
        <begin position="1"/>
        <end position="32"/>
    </location>
</feature>
<dbReference type="SUPFAM" id="SSF53850">
    <property type="entry name" value="Periplasmic binding protein-like II"/>
    <property type="match status" value="1"/>
</dbReference>
<dbReference type="Pfam" id="PF01547">
    <property type="entry name" value="SBP_bac_1"/>
    <property type="match status" value="1"/>
</dbReference>
<dbReference type="PANTHER" id="PTHR43649:SF29">
    <property type="entry name" value="OSMOPROTECTIVE COMPOUNDS-BINDING PROTEIN GGTB"/>
    <property type="match status" value="1"/>
</dbReference>
<name>A0A841D5J6_PLAVE</name>
<evidence type="ECO:0000313" key="5">
    <source>
        <dbReference type="Proteomes" id="UP000562352"/>
    </source>
</evidence>
<keyword evidence="5" id="KW-1185">Reference proteome</keyword>
<keyword evidence="2" id="KW-0813">Transport</keyword>
<reference evidence="4 5" key="1">
    <citation type="submission" date="2020-08" db="EMBL/GenBank/DDBJ databases">
        <title>Genomic Encyclopedia of Type Strains, Phase III (KMG-III): the genomes of soil and plant-associated and newly described type strains.</title>
        <authorList>
            <person name="Whitman W."/>
        </authorList>
    </citation>
    <scope>NUCLEOTIDE SEQUENCE [LARGE SCALE GENOMIC DNA]</scope>
    <source>
        <strain evidence="4 5">CECT 3303</strain>
    </source>
</reference>
<dbReference type="InterPro" id="IPR006059">
    <property type="entry name" value="SBP"/>
</dbReference>
<dbReference type="Gene3D" id="3.40.190.10">
    <property type="entry name" value="Periplasmic binding protein-like II"/>
    <property type="match status" value="2"/>
</dbReference>
<comment type="caution">
    <text evidence="4">The sequence shown here is derived from an EMBL/GenBank/DDBJ whole genome shotgun (WGS) entry which is preliminary data.</text>
</comment>
<dbReference type="RefSeq" id="WP_184942876.1">
    <property type="nucleotide sequence ID" value="NZ_BAAAWZ010000001.1"/>
</dbReference>
<evidence type="ECO:0000256" key="3">
    <source>
        <dbReference type="SAM" id="SignalP"/>
    </source>
</evidence>
<protein>
    <submittedName>
        <fullName evidence="4">Alpha-glucoside transport system substrate-binding protein</fullName>
    </submittedName>
</protein>
<dbReference type="InterPro" id="IPR050490">
    <property type="entry name" value="Bact_solute-bd_prot1"/>
</dbReference>
<sequence>MNKQSHRGRKAAAGAVAALSSLLLAACGTADAAGTAKEAAAREAACAPYAAYRGHEGTTVTLLMNDGFESVKATQALRRFSDCTSIRVDVEGAAGVEDEVKKRVGAGDPPDLAIVAQPGLIATLAGSGNLKPAAGSVAKAAGENWSADWLTYGSVDGELYAIPFDSNVSSYVWYSPAALKKEGYEVPRSWDELMAVSAKIADTGRTPWCLGLGSGAATGWPATNWIEDAMLAMYGPDVYDQWVTHAIPFDDPKVLRAAERAERVVKNEKYVRGGVRNAATTYFEDAGLPILRGECSFYRLGSFYAGSFPRGTKVAADGDVFAFPVPPADPSEGRLAIVGSTFTGAFSDRPEVAAVHTYLATGDFASRRVSLGGWMSANNKVDMSLYKSDLDKLSAEIMRDPDTTVRFDGSDMMPAAVGTGSFWTGMTDWIKGEDTETVLAEIEKSWP</sequence>
<comment type="similarity">
    <text evidence="1">Belongs to the bacterial solute-binding protein 1 family.</text>
</comment>
<dbReference type="EMBL" id="JACHJJ010000010">
    <property type="protein sequence ID" value="MBB5964223.1"/>
    <property type="molecule type" value="Genomic_DNA"/>
</dbReference>
<proteinExistence type="inferred from homology"/>
<dbReference type="Proteomes" id="UP000562352">
    <property type="component" value="Unassembled WGS sequence"/>
</dbReference>
<evidence type="ECO:0000256" key="1">
    <source>
        <dbReference type="ARBA" id="ARBA00008520"/>
    </source>
</evidence>
<dbReference type="PROSITE" id="PS51257">
    <property type="entry name" value="PROKAR_LIPOPROTEIN"/>
    <property type="match status" value="1"/>
</dbReference>